<dbReference type="InterPro" id="IPR008969">
    <property type="entry name" value="CarboxyPept-like_regulatory"/>
</dbReference>
<dbReference type="Gene3D" id="2.170.130.10">
    <property type="entry name" value="TonB-dependent receptor, plug domain"/>
    <property type="match status" value="1"/>
</dbReference>
<dbReference type="SUPFAM" id="SSF56935">
    <property type="entry name" value="Porins"/>
    <property type="match status" value="1"/>
</dbReference>
<feature type="chain" id="PRO_5045203525" evidence="8">
    <location>
        <begin position="36"/>
        <end position="1168"/>
    </location>
</feature>
<dbReference type="InterPro" id="IPR023997">
    <property type="entry name" value="TonB-dep_OMP_SusC/RagA_CS"/>
</dbReference>
<comment type="caution">
    <text evidence="10">The sequence shown here is derived from an EMBL/GenBank/DDBJ whole genome shotgun (WGS) entry which is preliminary data.</text>
</comment>
<dbReference type="InterPro" id="IPR036942">
    <property type="entry name" value="Beta-barrel_TonB_sf"/>
</dbReference>
<evidence type="ECO:0000313" key="10">
    <source>
        <dbReference type="EMBL" id="MBB6108716.1"/>
    </source>
</evidence>
<dbReference type="Pfam" id="PF13715">
    <property type="entry name" value="CarbopepD_reg_2"/>
    <property type="match status" value="1"/>
</dbReference>
<evidence type="ECO:0000313" key="11">
    <source>
        <dbReference type="Proteomes" id="UP000541583"/>
    </source>
</evidence>
<dbReference type="Proteomes" id="UP000541583">
    <property type="component" value="Unassembled WGS sequence"/>
</dbReference>
<evidence type="ECO:0000256" key="5">
    <source>
        <dbReference type="ARBA" id="ARBA00023136"/>
    </source>
</evidence>
<evidence type="ECO:0000256" key="6">
    <source>
        <dbReference type="ARBA" id="ARBA00023237"/>
    </source>
</evidence>
<evidence type="ECO:0000256" key="2">
    <source>
        <dbReference type="ARBA" id="ARBA00022448"/>
    </source>
</evidence>
<evidence type="ECO:0000256" key="7">
    <source>
        <dbReference type="PROSITE-ProRule" id="PRU01360"/>
    </source>
</evidence>
<gene>
    <name evidence="10" type="ORF">HDF23_001451</name>
</gene>
<keyword evidence="11" id="KW-1185">Reference proteome</keyword>
<dbReference type="NCBIfam" id="TIGR04056">
    <property type="entry name" value="OMP_RagA_SusC"/>
    <property type="match status" value="1"/>
</dbReference>
<keyword evidence="5 7" id="KW-0472">Membrane</keyword>
<evidence type="ECO:0000256" key="3">
    <source>
        <dbReference type="ARBA" id="ARBA00022452"/>
    </source>
</evidence>
<proteinExistence type="inferred from homology"/>
<evidence type="ECO:0000256" key="4">
    <source>
        <dbReference type="ARBA" id="ARBA00022692"/>
    </source>
</evidence>
<keyword evidence="4 7" id="KW-0812">Transmembrane</keyword>
<evidence type="ECO:0000256" key="8">
    <source>
        <dbReference type="SAM" id="SignalP"/>
    </source>
</evidence>
<sequence>MLKNLRSKLRYKSFALIVAITCLLNCALATEIARAQDLDKRISIDVEKKTLKETLDQISKQVHVGIIYSNAKDILKNPVSIHAKDQPVSKVLSELLSPLTLTYEIIGGQIVVKFDNTSSRPPLQEQTEKQRFPIKAKVTDVNGSPLSGATIKIKDGPGLATSDSNGDFQINNIADSTILQISFVGYLTKEIIVTNANYLTISLENGGNQLSEVLVVSTGYQIIPKERATGSFVLIDSALLNRRVSTNILDRLDGVASGVLFNKSLGSGNNPAISIRGRSTIFANPDPLIVLDNFPYDGDLNNINPNDIESVSILKDAAAASIWGTRAGNGVIVITTKKGRTSAGVKISFNANTTFSQRPNLHYQPQMSSADYINLEQFLFNKGYFNNTINDGYSTISPALAVFLQKRNSQITAVDSASKINQLKNNDIRNDLEKYIYRPAVKQQYSFSLSGGNTSNTYYLSAGYDKNLDNTSTNSYDRFTINANDSYFLLNNKLQITAGILLSTSNTKANTEVYTNPLYPYEQLADANNNSLSVVRTGGLRKQFTDTTGSGRLLDWNFRPLDENSSNSKNSLTDYKLNTTAKYKVFDGLEVVLNYQYEKGNSDYTLLHASDSFYTRNMINSYSQVDPVTGVVTRPIPLGAIENVSNSTYTSKYGRAQINYLKKINPKNEVNFLAGVEVKDYQSSANSNVLYGFNPSDDSSLPVDYLTYFPQYYGYVTNTIPYGSQQSYSIDRTKSVFVNASYIYNGKYVLSASARRDESNIFGVKTNQKGVPLWSSGLVWNISKESFYHVELFPVLKMRFTYGYNGNVDKTTSAYLTAQDSGPNTWNTEYTSIVNPPNPSLRWEEDRNINWGLDYVTKSGLLSGSIDYYIKTGIDLIANSPIAPQTGITQFKGNAADTKTTGIDFILTKNSTGNSLLKWQSTLLFSYSKDIITNYKVKQGSNAQIIVGNYLNPVEGYPYNAIFSYPYRGLDNQGKPQGTLNGAVSEDYASILSSNNLSNLVYKGSATPLIYGSFRNSFSYDKFDLSLNLTYKFDYFFRRPNVFSGSNNFGSFGYLAADYDKRWQVPGDELRTNIPALTYPLNDAQNGFFQGSSFLVEKADNIRLQDIRLSYNLRMAKGSPVLKNLQIYAYLNNIGIIWKATKQNIDPDYLYAPYGDPKTLSLGISTHF</sequence>
<protein>
    <submittedName>
        <fullName evidence="10">TonB-linked SusC/RagA family outer membrane protein</fullName>
    </submittedName>
</protein>
<accession>A0ABR6PG22</accession>
<feature type="domain" description="TonB-dependent receptor plug" evidence="9">
    <location>
        <begin position="225"/>
        <end position="331"/>
    </location>
</feature>
<dbReference type="InterPro" id="IPR023996">
    <property type="entry name" value="TonB-dep_OMP_SusC/RagA"/>
</dbReference>
<keyword evidence="3 7" id="KW-1134">Transmembrane beta strand</keyword>
<evidence type="ECO:0000259" key="9">
    <source>
        <dbReference type="Pfam" id="PF07715"/>
    </source>
</evidence>
<dbReference type="NCBIfam" id="TIGR04057">
    <property type="entry name" value="SusC_RagA_signa"/>
    <property type="match status" value="1"/>
</dbReference>
<dbReference type="Pfam" id="PF07715">
    <property type="entry name" value="Plug"/>
    <property type="match status" value="1"/>
</dbReference>
<reference evidence="10 11" key="1">
    <citation type="submission" date="2020-08" db="EMBL/GenBank/DDBJ databases">
        <title>Genomic Encyclopedia of Type Strains, Phase IV (KMG-V): Genome sequencing to study the core and pangenomes of soil and plant-associated prokaryotes.</title>
        <authorList>
            <person name="Whitman W."/>
        </authorList>
    </citation>
    <scope>NUCLEOTIDE SEQUENCE [LARGE SCALE GENOMIC DNA]</scope>
    <source>
        <strain evidence="10 11">ANJLi2</strain>
    </source>
</reference>
<keyword evidence="6 7" id="KW-0998">Cell outer membrane</keyword>
<organism evidence="10 11">
    <name type="scientific">Mucilaginibacter lappiensis</name>
    <dbReference type="NCBI Taxonomy" id="354630"/>
    <lineage>
        <taxon>Bacteria</taxon>
        <taxon>Pseudomonadati</taxon>
        <taxon>Bacteroidota</taxon>
        <taxon>Sphingobacteriia</taxon>
        <taxon>Sphingobacteriales</taxon>
        <taxon>Sphingobacteriaceae</taxon>
        <taxon>Mucilaginibacter</taxon>
    </lineage>
</organism>
<comment type="subcellular location">
    <subcellularLocation>
        <location evidence="1 7">Cell outer membrane</location>
        <topology evidence="1 7">Multi-pass membrane protein</topology>
    </subcellularLocation>
</comment>
<feature type="signal peptide" evidence="8">
    <location>
        <begin position="1"/>
        <end position="35"/>
    </location>
</feature>
<dbReference type="PROSITE" id="PS52016">
    <property type="entry name" value="TONB_DEPENDENT_REC_3"/>
    <property type="match status" value="1"/>
</dbReference>
<dbReference type="Gene3D" id="2.60.40.1120">
    <property type="entry name" value="Carboxypeptidase-like, regulatory domain"/>
    <property type="match status" value="1"/>
</dbReference>
<name>A0ABR6PG22_9SPHI</name>
<dbReference type="Gene3D" id="2.40.170.20">
    <property type="entry name" value="TonB-dependent receptor, beta-barrel domain"/>
    <property type="match status" value="1"/>
</dbReference>
<keyword evidence="2 7" id="KW-0813">Transport</keyword>
<dbReference type="EMBL" id="JACHCB010000002">
    <property type="protein sequence ID" value="MBB6108716.1"/>
    <property type="molecule type" value="Genomic_DNA"/>
</dbReference>
<dbReference type="InterPro" id="IPR037066">
    <property type="entry name" value="Plug_dom_sf"/>
</dbReference>
<dbReference type="RefSeq" id="WP_076370774.1">
    <property type="nucleotide sequence ID" value="NZ_FTMG01000002.1"/>
</dbReference>
<evidence type="ECO:0000256" key="1">
    <source>
        <dbReference type="ARBA" id="ARBA00004571"/>
    </source>
</evidence>
<dbReference type="InterPro" id="IPR012910">
    <property type="entry name" value="Plug_dom"/>
</dbReference>
<comment type="similarity">
    <text evidence="7">Belongs to the TonB-dependent receptor family.</text>
</comment>
<keyword evidence="8" id="KW-0732">Signal</keyword>
<dbReference type="SUPFAM" id="SSF49464">
    <property type="entry name" value="Carboxypeptidase regulatory domain-like"/>
    <property type="match status" value="1"/>
</dbReference>
<dbReference type="InterPro" id="IPR039426">
    <property type="entry name" value="TonB-dep_rcpt-like"/>
</dbReference>